<dbReference type="NCBIfam" id="NF033537">
    <property type="entry name" value="lasso_biosyn_B2"/>
    <property type="match status" value="1"/>
</dbReference>
<dbReference type="EMBL" id="JAVRHS010000015">
    <property type="protein sequence ID" value="MDT0577030.1"/>
    <property type="molecule type" value="Genomic_DNA"/>
</dbReference>
<evidence type="ECO:0000313" key="2">
    <source>
        <dbReference type="EMBL" id="MDT0577030.1"/>
    </source>
</evidence>
<sequence length="132" mass="14580">MGRRHAGLLARSLIVVAVIRTALTLTSYRAVSRHILLRHTAQQRRSVPVIVWGVKHASRIIPKAHCLTRALAVQYMLARQGDVSTVRVGVAQDAQGRVEAHAWALYDDQVLIGGFEEDIGRFTPIADLRPIG</sequence>
<accession>A0ABU2ZKA1</accession>
<feature type="domain" description="Microcin J25-processing protein McjB C-terminal" evidence="1">
    <location>
        <begin position="17"/>
        <end position="126"/>
    </location>
</feature>
<dbReference type="InterPro" id="IPR032708">
    <property type="entry name" value="McjB_C"/>
</dbReference>
<organism evidence="2 3">
    <name type="scientific">Croceicoccus esteveae</name>
    <dbReference type="NCBI Taxonomy" id="3075597"/>
    <lineage>
        <taxon>Bacteria</taxon>
        <taxon>Pseudomonadati</taxon>
        <taxon>Pseudomonadota</taxon>
        <taxon>Alphaproteobacteria</taxon>
        <taxon>Sphingomonadales</taxon>
        <taxon>Erythrobacteraceae</taxon>
        <taxon>Croceicoccus</taxon>
    </lineage>
</organism>
<evidence type="ECO:0000313" key="3">
    <source>
        <dbReference type="Proteomes" id="UP001259803"/>
    </source>
</evidence>
<protein>
    <submittedName>
        <fullName evidence="2">Lasso peptide biosynthesis B2 protein</fullName>
    </submittedName>
</protein>
<dbReference type="Proteomes" id="UP001259803">
    <property type="component" value="Unassembled WGS sequence"/>
</dbReference>
<dbReference type="RefSeq" id="WP_311341605.1">
    <property type="nucleotide sequence ID" value="NZ_JAVRHS010000015.1"/>
</dbReference>
<reference evidence="2 3" key="1">
    <citation type="submission" date="2023-09" db="EMBL/GenBank/DDBJ databases">
        <authorList>
            <person name="Rey-Velasco X."/>
        </authorList>
    </citation>
    <scope>NUCLEOTIDE SEQUENCE [LARGE SCALE GENOMIC DNA]</scope>
    <source>
        <strain evidence="2 3">F390</strain>
    </source>
</reference>
<comment type="caution">
    <text evidence="2">The sequence shown here is derived from an EMBL/GenBank/DDBJ whole genome shotgun (WGS) entry which is preliminary data.</text>
</comment>
<name>A0ABU2ZKA1_9SPHN</name>
<dbReference type="Pfam" id="PF13471">
    <property type="entry name" value="Transglut_core3"/>
    <property type="match status" value="1"/>
</dbReference>
<proteinExistence type="predicted"/>
<dbReference type="InterPro" id="IPR053521">
    <property type="entry name" value="McjB-like"/>
</dbReference>
<evidence type="ECO:0000259" key="1">
    <source>
        <dbReference type="Pfam" id="PF13471"/>
    </source>
</evidence>
<keyword evidence="3" id="KW-1185">Reference proteome</keyword>
<gene>
    <name evidence="2" type="ORF">RM533_12715</name>
</gene>